<keyword evidence="5" id="KW-0067">ATP-binding</keyword>
<dbReference type="GO" id="GO:0005524">
    <property type="term" value="F:ATP binding"/>
    <property type="evidence" value="ECO:0007669"/>
    <property type="project" value="UniProtKB-KW"/>
</dbReference>
<dbReference type="SUPFAM" id="SSF56059">
    <property type="entry name" value="Glutathione synthetase ATP-binding domain-like"/>
    <property type="match status" value="1"/>
</dbReference>
<sequence>METSSLRKEKFGTVLGLAPGNVPAYSCDYQSASDEDLPTRKAYRSEINGVYLGHKWQCVEFARRWLYLHHGYVFDDIAMAHDIFRLTSVLHVADKKRLPLHSFKNGCKRHPTAGSLLIYEEGGEFEMTGHVAVITEVSEQFVRLAEQNVGDWRWPEGCNYSRQIKAMVTDDGDYWLECSFGDATILGWVMQTDDASEAEIIEAPPPELFNLQANRANIQQTKRNRAWLNMANADEAAYVAMMKGHRLAASGQDDLFYIASETAMAELQRASNELHALYMHATEYVLKDDSLLRYFNIPEVLWSRIRQSWNNRRNQMITGRFDFSLSEKGLKTYEYNCDSAACYMETGKVQGRWAKHFACNIGANPGKQLHKCLRKAWKNSDVDGLIHIMQDDDPEETYHALFMREAMEEAGIPSKILYGVEGLNWAPDGSIVDADGTRIRRVWKTWAWETALNQIREECNNDAAQLERYQPGEPHSGSPRLVDVLLRGDVMVYEPLWTLIPSNKAISPVLWQLFPEYSYLLESAFELTASLTASGYAIKPIVGRGGANITLLNQQDKVMASTKGKFDSQDQIYQQFFPLPRIAEQYVQVSTFTVAGRYAGASVRIDPTPVIGMNSDCLCLRVVEDDHFLRMF</sequence>
<name>A0A917GPZ2_9GAMM</name>
<evidence type="ECO:0000256" key="5">
    <source>
        <dbReference type="ARBA" id="ARBA00022840"/>
    </source>
</evidence>
<dbReference type="InterPro" id="IPR016185">
    <property type="entry name" value="PreATP-grasp_dom_sf"/>
</dbReference>
<protein>
    <submittedName>
        <fullName evidence="8">Bifunctional glutathionylspermidine amidase/glutathionylspermidine synthase</fullName>
    </submittedName>
</protein>
<organism evidence="8 9">
    <name type="scientific">Pseudohongiella nitratireducens</name>
    <dbReference type="NCBI Taxonomy" id="1768907"/>
    <lineage>
        <taxon>Bacteria</taxon>
        <taxon>Pseudomonadati</taxon>
        <taxon>Pseudomonadota</taxon>
        <taxon>Gammaproteobacteria</taxon>
        <taxon>Pseudomonadales</taxon>
        <taxon>Pseudohongiellaceae</taxon>
        <taxon>Pseudohongiella</taxon>
    </lineage>
</organism>
<dbReference type="OrthoDB" id="9765517at2"/>
<gene>
    <name evidence="8" type="ORF">GCM10011403_08250</name>
</gene>
<dbReference type="Pfam" id="PF05257">
    <property type="entry name" value="CHAP"/>
    <property type="match status" value="1"/>
</dbReference>
<dbReference type="GO" id="GO:0016874">
    <property type="term" value="F:ligase activity"/>
    <property type="evidence" value="ECO:0007669"/>
    <property type="project" value="UniProtKB-KW"/>
</dbReference>
<dbReference type="Pfam" id="PF03738">
    <property type="entry name" value="GSP_synth"/>
    <property type="match status" value="1"/>
</dbReference>
<keyword evidence="6" id="KW-0460">Magnesium</keyword>
<evidence type="ECO:0000256" key="4">
    <source>
        <dbReference type="ARBA" id="ARBA00022741"/>
    </source>
</evidence>
<dbReference type="PANTHER" id="PTHR30094">
    <property type="entry name" value="BIFUNCTIONAL GLUTATHIONYLSPERMIDINE SYNTHETASE/AMIDASE-RELATED"/>
    <property type="match status" value="1"/>
</dbReference>
<dbReference type="InterPro" id="IPR005494">
    <property type="entry name" value="GSPS_pre-ATP-grasp-like_dom"/>
</dbReference>
<evidence type="ECO:0000256" key="3">
    <source>
        <dbReference type="ARBA" id="ARBA00022723"/>
    </source>
</evidence>
<dbReference type="PANTHER" id="PTHR30094:SF0">
    <property type="entry name" value="BIFUNCTIONAL GLUTATHIONYLSPERMIDINE SYNTHETASE_AMIDASE-RELATED"/>
    <property type="match status" value="1"/>
</dbReference>
<keyword evidence="3" id="KW-0479">Metal-binding</keyword>
<evidence type="ECO:0000256" key="1">
    <source>
        <dbReference type="ARBA" id="ARBA00008227"/>
    </source>
</evidence>
<accession>A0A917GPZ2</accession>
<dbReference type="PROSITE" id="PS50911">
    <property type="entry name" value="CHAP"/>
    <property type="match status" value="1"/>
</dbReference>
<feature type="domain" description="Peptidase C51" evidence="7">
    <location>
        <begin position="33"/>
        <end position="177"/>
    </location>
</feature>
<evidence type="ECO:0000313" key="8">
    <source>
        <dbReference type="EMBL" id="GGG53438.1"/>
    </source>
</evidence>
<dbReference type="Gene3D" id="3.90.1720.10">
    <property type="entry name" value="endopeptidase domain like (from Nostoc punctiforme)"/>
    <property type="match status" value="1"/>
</dbReference>
<keyword evidence="2" id="KW-0436">Ligase</keyword>
<dbReference type="InterPro" id="IPR038765">
    <property type="entry name" value="Papain-like_cys_pep_sf"/>
</dbReference>
<dbReference type="SUPFAM" id="SSF54001">
    <property type="entry name" value="Cysteine proteinases"/>
    <property type="match status" value="1"/>
</dbReference>
<dbReference type="GO" id="GO:0046872">
    <property type="term" value="F:metal ion binding"/>
    <property type="evidence" value="ECO:0007669"/>
    <property type="project" value="UniProtKB-KW"/>
</dbReference>
<proteinExistence type="inferred from homology"/>
<dbReference type="InterPro" id="IPR007921">
    <property type="entry name" value="CHAP_dom"/>
</dbReference>
<dbReference type="NCBIfam" id="NF007801">
    <property type="entry name" value="PRK10507.1"/>
    <property type="match status" value="1"/>
</dbReference>
<dbReference type="RefSeq" id="WP_068809925.1">
    <property type="nucleotide sequence ID" value="NZ_BMIY01000003.1"/>
</dbReference>
<comment type="similarity">
    <text evidence="1">In the C-terminal section; belongs to the glutathionylspermidine synthase preATP-grasp family.</text>
</comment>
<evidence type="ECO:0000259" key="7">
    <source>
        <dbReference type="PROSITE" id="PS50911"/>
    </source>
</evidence>
<evidence type="ECO:0000256" key="6">
    <source>
        <dbReference type="ARBA" id="ARBA00022842"/>
    </source>
</evidence>
<dbReference type="Proteomes" id="UP000627715">
    <property type="component" value="Unassembled WGS sequence"/>
</dbReference>
<reference evidence="8" key="1">
    <citation type="journal article" date="2014" name="Int. J. Syst. Evol. Microbiol.">
        <title>Complete genome sequence of Corynebacterium casei LMG S-19264T (=DSM 44701T), isolated from a smear-ripened cheese.</title>
        <authorList>
            <consortium name="US DOE Joint Genome Institute (JGI-PGF)"/>
            <person name="Walter F."/>
            <person name="Albersmeier A."/>
            <person name="Kalinowski J."/>
            <person name="Ruckert C."/>
        </authorList>
    </citation>
    <scope>NUCLEOTIDE SEQUENCE</scope>
    <source>
        <strain evidence="8">CGMCC 1.15425</strain>
    </source>
</reference>
<dbReference type="EMBL" id="BMIY01000003">
    <property type="protein sequence ID" value="GGG53438.1"/>
    <property type="molecule type" value="Genomic_DNA"/>
</dbReference>
<reference evidence="8" key="2">
    <citation type="submission" date="2020-09" db="EMBL/GenBank/DDBJ databases">
        <authorList>
            <person name="Sun Q."/>
            <person name="Zhou Y."/>
        </authorList>
    </citation>
    <scope>NUCLEOTIDE SEQUENCE</scope>
    <source>
        <strain evidence="8">CGMCC 1.15425</strain>
    </source>
</reference>
<keyword evidence="4" id="KW-0547">Nucleotide-binding</keyword>
<comment type="caution">
    <text evidence="8">The sequence shown here is derived from an EMBL/GenBank/DDBJ whole genome shotgun (WGS) entry which is preliminary data.</text>
</comment>
<dbReference type="InterPro" id="IPR051705">
    <property type="entry name" value="Gsp_Synthetase/Amidase"/>
</dbReference>
<keyword evidence="9" id="KW-1185">Reference proteome</keyword>
<dbReference type="AlphaFoldDB" id="A0A917GPZ2"/>
<evidence type="ECO:0000256" key="2">
    <source>
        <dbReference type="ARBA" id="ARBA00022598"/>
    </source>
</evidence>
<evidence type="ECO:0000313" key="9">
    <source>
        <dbReference type="Proteomes" id="UP000627715"/>
    </source>
</evidence>
<dbReference type="SUPFAM" id="SSF52440">
    <property type="entry name" value="PreATP-grasp domain"/>
    <property type="match status" value="1"/>
</dbReference>
<dbReference type="Gene3D" id="3.30.1490.330">
    <property type="match status" value="1"/>
</dbReference>